<keyword evidence="1" id="KW-0547">Nucleotide-binding</keyword>
<evidence type="ECO:0000256" key="1">
    <source>
        <dbReference type="ARBA" id="ARBA00022741"/>
    </source>
</evidence>
<keyword evidence="5" id="KW-0804">Transcription</keyword>
<evidence type="ECO:0000256" key="3">
    <source>
        <dbReference type="ARBA" id="ARBA00023015"/>
    </source>
</evidence>
<dbReference type="Pfam" id="PF02954">
    <property type="entry name" value="HTH_8"/>
    <property type="match status" value="1"/>
</dbReference>
<dbReference type="Gene3D" id="1.10.8.60">
    <property type="match status" value="1"/>
</dbReference>
<dbReference type="PROSITE" id="PS50045">
    <property type="entry name" value="SIGMA54_INTERACT_4"/>
    <property type="match status" value="1"/>
</dbReference>
<dbReference type="InterPro" id="IPR029016">
    <property type="entry name" value="GAF-like_dom_sf"/>
</dbReference>
<comment type="caution">
    <text evidence="7">The sequence shown here is derived from an EMBL/GenBank/DDBJ whole genome shotgun (WGS) entry which is preliminary data.</text>
</comment>
<reference evidence="7 8" key="1">
    <citation type="submission" date="2020-04" db="EMBL/GenBank/DDBJ databases">
        <title>Paeniglutamicibacter sp. ANT13_2, a novel actinomycete isolated from sediment in Antarctica.</title>
        <authorList>
            <person name="Sakdapetsiri C."/>
            <person name="Pinyakong O."/>
        </authorList>
    </citation>
    <scope>NUCLEOTIDE SEQUENCE [LARGE SCALE GENOMIC DNA]</scope>
    <source>
        <strain evidence="7 8">ANT13_2</strain>
    </source>
</reference>
<dbReference type="PANTHER" id="PTHR32071">
    <property type="entry name" value="TRANSCRIPTIONAL REGULATORY PROTEIN"/>
    <property type="match status" value="1"/>
</dbReference>
<dbReference type="Pfam" id="PF25601">
    <property type="entry name" value="AAA_lid_14"/>
    <property type="match status" value="1"/>
</dbReference>
<dbReference type="Gene3D" id="3.30.450.40">
    <property type="match status" value="1"/>
</dbReference>
<protein>
    <recommendedName>
        <fullName evidence="6">Sigma-54 factor interaction domain-containing protein</fullName>
    </recommendedName>
</protein>
<evidence type="ECO:0000313" key="8">
    <source>
        <dbReference type="Proteomes" id="UP000746595"/>
    </source>
</evidence>
<dbReference type="EMBL" id="JAAWVT010000001">
    <property type="protein sequence ID" value="NKG19821.1"/>
    <property type="molecule type" value="Genomic_DNA"/>
</dbReference>
<dbReference type="Proteomes" id="UP000746595">
    <property type="component" value="Unassembled WGS sequence"/>
</dbReference>
<dbReference type="SUPFAM" id="SSF46689">
    <property type="entry name" value="Homeodomain-like"/>
    <property type="match status" value="1"/>
</dbReference>
<keyword evidence="3" id="KW-0805">Transcription regulation</keyword>
<evidence type="ECO:0000256" key="5">
    <source>
        <dbReference type="ARBA" id="ARBA00023163"/>
    </source>
</evidence>
<feature type="domain" description="Sigma-54 factor interaction" evidence="6">
    <location>
        <begin position="428"/>
        <end position="502"/>
    </location>
</feature>
<dbReference type="InterPro" id="IPR002197">
    <property type="entry name" value="HTH_Fis"/>
</dbReference>
<proteinExistence type="predicted"/>
<keyword evidence="4" id="KW-0238">DNA-binding</keyword>
<dbReference type="PRINTS" id="PR01590">
    <property type="entry name" value="HTHFIS"/>
</dbReference>
<dbReference type="Pfam" id="PF01590">
    <property type="entry name" value="GAF"/>
    <property type="match status" value="1"/>
</dbReference>
<keyword evidence="8" id="KW-1185">Reference proteome</keyword>
<dbReference type="InterPro" id="IPR002078">
    <property type="entry name" value="Sigma_54_int"/>
</dbReference>
<keyword evidence="2" id="KW-0067">ATP-binding</keyword>
<evidence type="ECO:0000313" key="7">
    <source>
        <dbReference type="EMBL" id="NKG19821.1"/>
    </source>
</evidence>
<evidence type="ECO:0000256" key="4">
    <source>
        <dbReference type="ARBA" id="ARBA00023125"/>
    </source>
</evidence>
<evidence type="ECO:0000256" key="2">
    <source>
        <dbReference type="ARBA" id="ARBA00022840"/>
    </source>
</evidence>
<accession>A0ABX1G0Q7</accession>
<dbReference type="Gene3D" id="1.10.10.60">
    <property type="entry name" value="Homeodomain-like"/>
    <property type="match status" value="1"/>
</dbReference>
<sequence length="579" mass="63369">MNDPIREARDRLIHEGLQSALRGVHGVPELVERSWRRSVGNAVESSKPPKFREEIDLESVLRRAAVPVLEHWQNQLADTGTTLFLSDRGGQIVARRSSDPGELHRLDRVHAAEGFDYSEDSIGTNALGTSLVEAVPLFIKGSEHFSDALMVNACAAAPLFAPNGLVVGSIALGSSREAANPMMLSMVKEVGRQIESRLRSSSRPQDLALALSFMRYSSAARPTVVMDQETVLANTPGIPYVTVATHVMLWELFRSHDWSRRPHFSYEIEAAALEVTARRVTDAAHEHYIVHFTDMASSAQILSVTPGSGTTSFNAAAGLPPARRTIGAVGLVEGPRGSGRSMRIQRLRRGLPVVLRDDFVAAAGEDLPWDKINSSLGNGRDVLIRRCEELGPDGALKFSDVLKKHQQTWAVGMRSSTLWITVSMDAAVPALRSVVRDLKPLERTFALDAAPETIPGLVKDILETVDAEARHTISPAALHAMTRWNWPGNIVELKQVVTSAVQQIHGSVIERRHLPSHIQMAAPRKKLGMIESAERDAIVKALAATGGNKSEAAEILGIGRTTLYRRIRQLHLETDEKSI</sequence>
<dbReference type="RefSeq" id="WP_168150721.1">
    <property type="nucleotide sequence ID" value="NZ_JAAWVT010000001.1"/>
</dbReference>
<dbReference type="InterPro" id="IPR009057">
    <property type="entry name" value="Homeodomain-like_sf"/>
</dbReference>
<name>A0ABX1G0Q7_9MICC</name>
<organism evidence="7 8">
    <name type="scientific">Paeniglutamicibacter terrestris</name>
    <dbReference type="NCBI Taxonomy" id="2723403"/>
    <lineage>
        <taxon>Bacteria</taxon>
        <taxon>Bacillati</taxon>
        <taxon>Actinomycetota</taxon>
        <taxon>Actinomycetes</taxon>
        <taxon>Micrococcales</taxon>
        <taxon>Micrococcaceae</taxon>
        <taxon>Paeniglutamicibacter</taxon>
    </lineage>
</organism>
<gene>
    <name evidence="7" type="ORF">HED64_03730</name>
</gene>
<evidence type="ECO:0000259" key="6">
    <source>
        <dbReference type="PROSITE" id="PS50045"/>
    </source>
</evidence>
<dbReference type="InterPro" id="IPR058031">
    <property type="entry name" value="AAA_lid_NorR"/>
</dbReference>
<dbReference type="InterPro" id="IPR003018">
    <property type="entry name" value="GAF"/>
</dbReference>